<keyword evidence="1" id="KW-0732">Signal</keyword>
<evidence type="ECO:0000259" key="2">
    <source>
        <dbReference type="Pfam" id="PF00144"/>
    </source>
</evidence>
<dbReference type="InterPro" id="IPR021860">
    <property type="entry name" value="Peptidase_S12_Pab87-rel_C"/>
</dbReference>
<dbReference type="Pfam" id="PF00144">
    <property type="entry name" value="Beta-lactamase"/>
    <property type="match status" value="1"/>
</dbReference>
<dbReference type="Gene3D" id="2.40.128.600">
    <property type="match status" value="1"/>
</dbReference>
<dbReference type="SUPFAM" id="SSF56601">
    <property type="entry name" value="beta-lactamase/transpeptidase-like"/>
    <property type="match status" value="1"/>
</dbReference>
<dbReference type="PANTHER" id="PTHR46825">
    <property type="entry name" value="D-ALANYL-D-ALANINE-CARBOXYPEPTIDASE/ENDOPEPTIDASE AMPH"/>
    <property type="match status" value="1"/>
</dbReference>
<evidence type="ECO:0000313" key="4">
    <source>
        <dbReference type="EMBL" id="SHF13170.1"/>
    </source>
</evidence>
<dbReference type="STRING" id="1122133.SAMN02745157_1718"/>
<organism evidence="4 5">
    <name type="scientific">Kaistia soli DSM 19436</name>
    <dbReference type="NCBI Taxonomy" id="1122133"/>
    <lineage>
        <taxon>Bacteria</taxon>
        <taxon>Pseudomonadati</taxon>
        <taxon>Pseudomonadota</taxon>
        <taxon>Alphaproteobacteria</taxon>
        <taxon>Hyphomicrobiales</taxon>
        <taxon>Kaistiaceae</taxon>
        <taxon>Kaistia</taxon>
    </lineage>
</organism>
<feature type="domain" description="Beta-lactamase-related" evidence="2">
    <location>
        <begin position="45"/>
        <end position="368"/>
    </location>
</feature>
<dbReference type="InterPro" id="IPR001466">
    <property type="entry name" value="Beta-lactam-related"/>
</dbReference>
<accession>A0A1M4Z590</accession>
<proteinExistence type="predicted"/>
<dbReference type="PANTHER" id="PTHR46825:SF15">
    <property type="entry name" value="BETA-LACTAMASE-RELATED DOMAIN-CONTAINING PROTEIN"/>
    <property type="match status" value="1"/>
</dbReference>
<gene>
    <name evidence="4" type="ORF">SAMN02745157_1718</name>
</gene>
<dbReference type="RefSeq" id="WP_244540171.1">
    <property type="nucleotide sequence ID" value="NZ_FQUP01000001.1"/>
</dbReference>
<dbReference type="Pfam" id="PF11954">
    <property type="entry name" value="DUF3471"/>
    <property type="match status" value="1"/>
</dbReference>
<feature type="chain" id="PRO_5013381930" evidence="1">
    <location>
        <begin position="26"/>
        <end position="518"/>
    </location>
</feature>
<dbReference type="Gene3D" id="3.40.710.10">
    <property type="entry name" value="DD-peptidase/beta-lactamase superfamily"/>
    <property type="match status" value="1"/>
</dbReference>
<dbReference type="Proteomes" id="UP000184485">
    <property type="component" value="Unassembled WGS sequence"/>
</dbReference>
<name>A0A1M4Z590_9HYPH</name>
<evidence type="ECO:0000256" key="1">
    <source>
        <dbReference type="SAM" id="SignalP"/>
    </source>
</evidence>
<protein>
    <submittedName>
        <fullName evidence="4">CubicO group peptidase, beta-lactamase class C family</fullName>
    </submittedName>
</protein>
<evidence type="ECO:0000313" key="5">
    <source>
        <dbReference type="Proteomes" id="UP000184485"/>
    </source>
</evidence>
<sequence length="518" mass="54664">MMSRRGLSIAAQAAGFFLLLPGAFAQDAQTAPVTRAKVEAVLPQFEQMVQQAIAGGQVPGLSIAIVAEDQVVYLKGFGLREIGKPEPVDADTVFQLASFSKPISATVVAAVVGDGKIGWDAKIADLDPSFRLSEAWPTANLTVTDLFSHRSGLPGDAGNELESLGFDRTTILERLRQVPLSGFRSTYSYSNFGITEGAVAVAKAEGMEWADLAETRLYKPLGMTATSSRYADFLKQPDRAALHVGAIGAWKPGPPRAPDAQSPAGGVSSTARDLAKWLRLELSGGSFDGKPLINAEALAATHVPLMERGKNPVNGASSFYGRGWNVEFGRYGLSWGHAGAFSNGARTLVSILPDQGLGIVVLANAFPTGLPEGLADSLFDLILTGKVQKDWIGSWNAAYEGLFGPAIAAGKARFAHPPANTGAALANDAYLGRYANAYFGTAVVSADKDGLSLGLGPTGETRFPLTHFDRDLFLMYPAPEMPELPSAVTFAIGSDGKASSIQIESLDDLGFGTLKRIE</sequence>
<dbReference type="AlphaFoldDB" id="A0A1M4Z590"/>
<dbReference type="InterPro" id="IPR050491">
    <property type="entry name" value="AmpC-like"/>
</dbReference>
<dbReference type="InterPro" id="IPR012338">
    <property type="entry name" value="Beta-lactam/transpept-like"/>
</dbReference>
<dbReference type="EMBL" id="FQUP01000001">
    <property type="protein sequence ID" value="SHF13170.1"/>
    <property type="molecule type" value="Genomic_DNA"/>
</dbReference>
<feature type="signal peptide" evidence="1">
    <location>
        <begin position="1"/>
        <end position="25"/>
    </location>
</feature>
<evidence type="ECO:0000259" key="3">
    <source>
        <dbReference type="Pfam" id="PF11954"/>
    </source>
</evidence>
<reference evidence="4 5" key="1">
    <citation type="submission" date="2016-11" db="EMBL/GenBank/DDBJ databases">
        <authorList>
            <person name="Jaros S."/>
            <person name="Januszkiewicz K."/>
            <person name="Wedrychowicz H."/>
        </authorList>
    </citation>
    <scope>NUCLEOTIDE SEQUENCE [LARGE SCALE GENOMIC DNA]</scope>
    <source>
        <strain evidence="4 5">DSM 19436</strain>
    </source>
</reference>
<feature type="domain" description="Peptidase S12 Pab87-related C-terminal" evidence="3">
    <location>
        <begin position="417"/>
        <end position="504"/>
    </location>
</feature>
<keyword evidence="5" id="KW-1185">Reference proteome</keyword>